<dbReference type="EMBL" id="CP067393">
    <property type="protein sequence ID" value="QQP86133.1"/>
    <property type="molecule type" value="Genomic_DNA"/>
</dbReference>
<dbReference type="GO" id="GO:0043213">
    <property type="term" value="P:bacteriocin transport"/>
    <property type="evidence" value="ECO:0007669"/>
    <property type="project" value="InterPro"/>
</dbReference>
<dbReference type="PRINTS" id="PR00624">
    <property type="entry name" value="HISTONEH5"/>
</dbReference>
<dbReference type="GO" id="GO:0016020">
    <property type="term" value="C:membrane"/>
    <property type="evidence" value="ECO:0007669"/>
    <property type="project" value="UniProtKB-SubCell"/>
</dbReference>
<feature type="transmembrane region" description="Helical" evidence="6">
    <location>
        <begin position="12"/>
        <end position="33"/>
    </location>
</feature>
<dbReference type="AlphaFoldDB" id="A0A974RXE6"/>
<sequence length="313" mass="33291">MAKRFISSENYTIPIILAVVVHVLVLAGFFIGWTNHPDIPAAKPTMVATLYEINSKSPATTQTSEKLAGEAAKTKAPLSKDDQTATQREEQKKIAEQQAKAKAEAAAKKQAEEKVKADQAKADKAKADAEAKKVADAKAKAAAAKKQADEKAKAEKAKADKAKADAESKKKAAADAKAKADAAARKAQEDKEAAALADLLGDKVEHAATKGDQAGSQVVGSIDDLIKRLVQENWTELGNPVPGTTVELMIQMLPDGTITNVTVSRSSGNAAFDTSAVNAAKNLGRIPEIQKLDANTFNQLYRQRKFIFTSKGL</sequence>
<dbReference type="GO" id="GO:0000786">
    <property type="term" value="C:nucleosome"/>
    <property type="evidence" value="ECO:0007669"/>
    <property type="project" value="InterPro"/>
</dbReference>
<dbReference type="Proteomes" id="UP000595278">
    <property type="component" value="Chromosome"/>
</dbReference>
<gene>
    <name evidence="7" type="primary">tolA</name>
    <name evidence="7" type="ORF">JHT90_02450</name>
</gene>
<evidence type="ECO:0000313" key="8">
    <source>
        <dbReference type="Proteomes" id="UP000595278"/>
    </source>
</evidence>
<dbReference type="Pfam" id="PF13103">
    <property type="entry name" value="TonB_2"/>
    <property type="match status" value="1"/>
</dbReference>
<dbReference type="GO" id="GO:0003677">
    <property type="term" value="F:DNA binding"/>
    <property type="evidence" value="ECO:0007669"/>
    <property type="project" value="InterPro"/>
</dbReference>
<dbReference type="GO" id="GO:0006334">
    <property type="term" value="P:nucleosome assembly"/>
    <property type="evidence" value="ECO:0007669"/>
    <property type="project" value="InterPro"/>
</dbReference>
<keyword evidence="4 6" id="KW-0472">Membrane</keyword>
<dbReference type="GO" id="GO:0019534">
    <property type="term" value="F:toxin transmembrane transporter activity"/>
    <property type="evidence" value="ECO:0007669"/>
    <property type="project" value="InterPro"/>
</dbReference>
<feature type="region of interest" description="Disordered" evidence="5">
    <location>
        <begin position="58"/>
        <end position="120"/>
    </location>
</feature>
<feature type="region of interest" description="Disordered" evidence="5">
    <location>
        <begin position="147"/>
        <end position="170"/>
    </location>
</feature>
<organism evidence="7 8">
    <name type="scientific">Entomomonas asaccharolytica</name>
    <dbReference type="NCBI Taxonomy" id="2785331"/>
    <lineage>
        <taxon>Bacteria</taxon>
        <taxon>Pseudomonadati</taxon>
        <taxon>Pseudomonadota</taxon>
        <taxon>Gammaproteobacteria</taxon>
        <taxon>Pseudomonadales</taxon>
        <taxon>Pseudomonadaceae</taxon>
        <taxon>Entomomonas</taxon>
    </lineage>
</organism>
<evidence type="ECO:0000256" key="2">
    <source>
        <dbReference type="ARBA" id="ARBA00022692"/>
    </source>
</evidence>
<protein>
    <submittedName>
        <fullName evidence="7">Cell envelope integrity protein TolA</fullName>
    </submittedName>
</protein>
<dbReference type="NCBIfam" id="TIGR02794">
    <property type="entry name" value="tolA_full"/>
    <property type="match status" value="1"/>
</dbReference>
<proteinExistence type="predicted"/>
<evidence type="ECO:0000256" key="5">
    <source>
        <dbReference type="SAM" id="MobiDB-lite"/>
    </source>
</evidence>
<evidence type="ECO:0000256" key="4">
    <source>
        <dbReference type="ARBA" id="ARBA00023136"/>
    </source>
</evidence>
<name>A0A974RXE6_9GAMM</name>
<dbReference type="KEGG" id="eaz:JHT90_02450"/>
<dbReference type="GO" id="GO:0030527">
    <property type="term" value="F:structural constituent of chromatin"/>
    <property type="evidence" value="ECO:0007669"/>
    <property type="project" value="InterPro"/>
</dbReference>
<comment type="subcellular location">
    <subcellularLocation>
        <location evidence="1">Membrane</location>
        <topology evidence="1">Single-pass membrane protein</topology>
    </subcellularLocation>
</comment>
<accession>A0A974RXE6</accession>
<evidence type="ECO:0000313" key="7">
    <source>
        <dbReference type="EMBL" id="QQP86133.1"/>
    </source>
</evidence>
<dbReference type="InterPro" id="IPR014161">
    <property type="entry name" value="Tol-Pal_TolA"/>
</dbReference>
<evidence type="ECO:0000256" key="3">
    <source>
        <dbReference type="ARBA" id="ARBA00022989"/>
    </source>
</evidence>
<reference evidence="7 8" key="1">
    <citation type="submission" date="2021-01" db="EMBL/GenBank/DDBJ databases">
        <title>Entomomonas sp. F2A isolated from a house cricket (Acheta domesticus).</title>
        <authorList>
            <person name="Spergser J."/>
            <person name="Busse H.-J."/>
        </authorList>
    </citation>
    <scope>NUCLEOTIDE SEQUENCE [LARGE SCALE GENOMIC DNA]</scope>
    <source>
        <strain evidence="7 8">F2A</strain>
    </source>
</reference>
<evidence type="ECO:0000256" key="1">
    <source>
        <dbReference type="ARBA" id="ARBA00004167"/>
    </source>
</evidence>
<evidence type="ECO:0000256" key="6">
    <source>
        <dbReference type="SAM" id="Phobius"/>
    </source>
</evidence>
<dbReference type="InterPro" id="IPR005819">
    <property type="entry name" value="H1/H5"/>
</dbReference>
<dbReference type="Gene3D" id="3.30.1150.10">
    <property type="match status" value="1"/>
</dbReference>
<dbReference type="SUPFAM" id="SSF74653">
    <property type="entry name" value="TolA/TonB C-terminal domain"/>
    <property type="match status" value="1"/>
</dbReference>
<feature type="compositionally biased region" description="Basic and acidic residues" evidence="5">
    <location>
        <begin position="78"/>
        <end position="120"/>
    </location>
</feature>
<keyword evidence="2 6" id="KW-0812">Transmembrane</keyword>
<dbReference type="InterPro" id="IPR006260">
    <property type="entry name" value="TonB/TolA_C"/>
</dbReference>
<keyword evidence="8" id="KW-1185">Reference proteome</keyword>
<dbReference type="RefSeq" id="WP_201093662.1">
    <property type="nucleotide sequence ID" value="NZ_CP067393.1"/>
</dbReference>
<dbReference type="NCBIfam" id="TIGR01352">
    <property type="entry name" value="tonB_Cterm"/>
    <property type="match status" value="1"/>
</dbReference>
<keyword evidence="3 6" id="KW-1133">Transmembrane helix</keyword>